<reference evidence="1" key="1">
    <citation type="journal article" date="2021" name="Proc. Natl. Acad. Sci. U.S.A.">
        <title>A Catalog of Tens of Thousands of Viruses from Human Metagenomes Reveals Hidden Associations with Chronic Diseases.</title>
        <authorList>
            <person name="Tisza M.J."/>
            <person name="Buck C.B."/>
        </authorList>
    </citation>
    <scope>NUCLEOTIDE SEQUENCE</scope>
    <source>
        <strain evidence="1">CtEBu1</strain>
    </source>
</reference>
<sequence>MVGLVEGAVSKRKGVAFRRPLSFYFHRGCFHKKQFLT</sequence>
<evidence type="ECO:0000313" key="1">
    <source>
        <dbReference type="EMBL" id="DAE18118.1"/>
    </source>
</evidence>
<accession>A0A8S5QFR5</accession>
<dbReference type="EMBL" id="BK015651">
    <property type="protein sequence ID" value="DAE18118.1"/>
    <property type="molecule type" value="Genomic_DNA"/>
</dbReference>
<organism evidence="1">
    <name type="scientific">Siphoviridae sp. ctEBu1</name>
    <dbReference type="NCBI Taxonomy" id="2825393"/>
    <lineage>
        <taxon>Viruses</taxon>
        <taxon>Duplodnaviria</taxon>
        <taxon>Heunggongvirae</taxon>
        <taxon>Uroviricota</taxon>
        <taxon>Caudoviricetes</taxon>
    </lineage>
</organism>
<proteinExistence type="predicted"/>
<name>A0A8S5QFR5_9CAUD</name>
<protein>
    <submittedName>
        <fullName evidence="1">Uncharacterized protein</fullName>
    </submittedName>
</protein>